<accession>A0ABD3W215</accession>
<evidence type="ECO:0000256" key="2">
    <source>
        <dbReference type="SAM" id="MobiDB-lite"/>
    </source>
</evidence>
<feature type="coiled-coil region" evidence="1">
    <location>
        <begin position="64"/>
        <end position="144"/>
    </location>
</feature>
<feature type="non-terminal residue" evidence="3">
    <location>
        <position position="1337"/>
    </location>
</feature>
<keyword evidence="4" id="KW-1185">Reference proteome</keyword>
<dbReference type="PANTHER" id="PTHR37476:SF1">
    <property type="entry name" value="COILED-COIL DOMAIN-CONTAINING PROTEIN 171"/>
    <property type="match status" value="1"/>
</dbReference>
<name>A0ABD3W215_SINWO</name>
<feature type="coiled-coil region" evidence="1">
    <location>
        <begin position="523"/>
        <end position="592"/>
    </location>
</feature>
<feature type="coiled-coil region" evidence="1">
    <location>
        <begin position="1244"/>
        <end position="1278"/>
    </location>
</feature>
<feature type="region of interest" description="Disordered" evidence="2">
    <location>
        <begin position="356"/>
        <end position="387"/>
    </location>
</feature>
<dbReference type="Proteomes" id="UP001634394">
    <property type="component" value="Unassembled WGS sequence"/>
</dbReference>
<evidence type="ECO:0008006" key="5">
    <source>
        <dbReference type="Google" id="ProtNLM"/>
    </source>
</evidence>
<protein>
    <recommendedName>
        <fullName evidence="5">Coiled-coil domain-containing protein 171</fullName>
    </recommendedName>
</protein>
<sequence>MASEEESHGVYLELAEDEDVLQEINKSDIDIDKYQQRVRELSFSPDNTSREWKSRLSTPLHEDSSRLKMENSQLKHQIKQLQTDLQSEQDSVAQLRRRLNVVERERLEVASKANTELSELESQNAKLRAQLEKGEATKASLEFELTRTKRDLAQVKHSFTEKESALYMDHEELKKRLAEYSGEVKRLGDLLQQEKHRAEEIERRYQRELELKELEMSKCQTEQDVLQAERDKLDALLQQNESTITDLNEKIQDLEGGNKKQNDHLRRTLAELEYEKEREDRMKKDLENSLHRLRALEDSIETERAAHLETKFNSEIVQLRVKDLEGALEVEKSANNEANKAIDRLTKQIRELEQAYDAERSSSKQLSEKYSKLEKDHHTAKKQMTSDLEKKKNMIENLSKELEIHQKNFTELKDELSKAKKRQIYLEETYGGSMRELELLLSNFQIDAKARKSQSKSVGGKKEGNKMPPPSIVLENLRLTLSEYRKKLDHTSDELIKMKKLSDGLTKEVDQCKEMIWAKDKALEDAQKNYTRTAKELNRVRSEYGELESLLSRLKVDMQSTASNQNKDRSRIQELSEEIMKLVKKHKIEEEEKLAFLHGMYQRLLSGRILWPTKEKAFGQLYWSDLTSMVYDQVSALVDNLQHAEEKMKELDEALKTKEDTLNEAQRSHEDQLNKLTSLTKERELSWQKQKEEIEAHYSQLLSEMQTRTKKSQTMADQAWEKIRSTGTLQSGLETECAELQNQLTECKKQSKTLLTACALFCGAFYPLCSRSNSLALQRRIMEDQLNNWDLCKERVELLVTTLISEMKGKQKNSVETKVPTQRYRNPILLFRKGAITVIAANRLRRFGQECCRCFVTQDSVSGLNSVIVCTGGVKSLFTSEHEEDTCKMEGEHPGETALLNWLSSSDLLSTMMSSMAELQDTLTQVRSKEKVGTVETRSVVNAARTAFTKLFDRLGHYYEKIIIRPDIGFRERSSLIRLLGKGLAKILRDKPVEDRCYLTSPQDLLITLQNQILDFTQRLHSVEVERRALLLEVTRLKEENEKLGPEKEEVISERDDVATTDHGNQYVPMEKFESVCRELNNALHREEQAQQLMQEQSKQLEELTLRMDIFTTEGLDKEHTLTNAIQGLAETKMELKKKEQMLRQVNKQAAQLEGEKRSLQDNLNDAEKALRTVARDKDILASYIKSVEHALGQVKREMNKGSKREMTLSKMLLNADLIPADVGKAGAELIACQNLVGVFVDTMHQSLARVKALEDEIDRYKKHINSLKSELNDALRRELDDGEPDLPTRDIYRIGEEAPLEDVSPQDDAFLPLREDSEISFNLGKSNNAKSPKKLD</sequence>
<feature type="compositionally biased region" description="Basic and acidic residues" evidence="2">
    <location>
        <begin position="356"/>
        <end position="377"/>
    </location>
</feature>
<evidence type="ECO:0000313" key="3">
    <source>
        <dbReference type="EMBL" id="KAL3866903.1"/>
    </source>
</evidence>
<dbReference type="EMBL" id="JBJQND010000009">
    <property type="protein sequence ID" value="KAL3866903.1"/>
    <property type="molecule type" value="Genomic_DNA"/>
</dbReference>
<keyword evidence="1" id="KW-0175">Coiled coil</keyword>
<feature type="coiled-coil region" evidence="1">
    <location>
        <begin position="1070"/>
        <end position="1177"/>
    </location>
</feature>
<evidence type="ECO:0000256" key="1">
    <source>
        <dbReference type="SAM" id="Coils"/>
    </source>
</evidence>
<gene>
    <name evidence="3" type="ORF">ACJMK2_044153</name>
</gene>
<dbReference type="Gene3D" id="1.10.287.1490">
    <property type="match status" value="1"/>
</dbReference>
<reference evidence="3 4" key="1">
    <citation type="submission" date="2024-11" db="EMBL/GenBank/DDBJ databases">
        <title>Chromosome-level genome assembly of the freshwater bivalve Anodonta woodiana.</title>
        <authorList>
            <person name="Chen X."/>
        </authorList>
    </citation>
    <scope>NUCLEOTIDE SEQUENCE [LARGE SCALE GENOMIC DNA]</scope>
    <source>
        <strain evidence="3">MN2024</strain>
        <tissue evidence="3">Gills</tissue>
    </source>
</reference>
<proteinExistence type="predicted"/>
<feature type="coiled-coil region" evidence="1">
    <location>
        <begin position="634"/>
        <end position="682"/>
    </location>
</feature>
<organism evidence="3 4">
    <name type="scientific">Sinanodonta woodiana</name>
    <name type="common">Chinese pond mussel</name>
    <name type="synonym">Anodonta woodiana</name>
    <dbReference type="NCBI Taxonomy" id="1069815"/>
    <lineage>
        <taxon>Eukaryota</taxon>
        <taxon>Metazoa</taxon>
        <taxon>Spiralia</taxon>
        <taxon>Lophotrochozoa</taxon>
        <taxon>Mollusca</taxon>
        <taxon>Bivalvia</taxon>
        <taxon>Autobranchia</taxon>
        <taxon>Heteroconchia</taxon>
        <taxon>Palaeoheterodonta</taxon>
        <taxon>Unionida</taxon>
        <taxon>Unionoidea</taxon>
        <taxon>Unionidae</taxon>
        <taxon>Unioninae</taxon>
        <taxon>Sinanodonta</taxon>
    </lineage>
</organism>
<feature type="region of interest" description="Disordered" evidence="2">
    <location>
        <begin position="451"/>
        <end position="471"/>
    </location>
</feature>
<evidence type="ECO:0000313" key="4">
    <source>
        <dbReference type="Proteomes" id="UP001634394"/>
    </source>
</evidence>
<comment type="caution">
    <text evidence="3">The sequence shown here is derived from an EMBL/GenBank/DDBJ whole genome shotgun (WGS) entry which is preliminary data.</text>
</comment>
<dbReference type="PANTHER" id="PTHR37476">
    <property type="entry name" value="COILED-COIL DOMAIN-CONTAINING PROTEIN 171"/>
    <property type="match status" value="1"/>
</dbReference>